<dbReference type="AlphaFoldDB" id="A0A8S3ZPY9"/>
<dbReference type="InterPro" id="IPR002018">
    <property type="entry name" value="CarbesteraseB"/>
</dbReference>
<reference evidence="5" key="1">
    <citation type="submission" date="2021-04" db="EMBL/GenBank/DDBJ databases">
        <authorList>
            <consortium name="Molecular Ecology Group"/>
        </authorList>
    </citation>
    <scope>NUCLEOTIDE SEQUENCE</scope>
</reference>
<dbReference type="EMBL" id="CAJHNH020003458">
    <property type="protein sequence ID" value="CAG5129352.1"/>
    <property type="molecule type" value="Genomic_DNA"/>
</dbReference>
<dbReference type="EC" id="3.1.1.-" evidence="3"/>
<dbReference type="PROSITE" id="PS00122">
    <property type="entry name" value="CARBOXYLESTERASE_B_1"/>
    <property type="match status" value="1"/>
</dbReference>
<dbReference type="InterPro" id="IPR029058">
    <property type="entry name" value="AB_hydrolase_fold"/>
</dbReference>
<feature type="chain" id="PRO_5035961566" description="Carboxylic ester hydrolase" evidence="3">
    <location>
        <begin position="20"/>
        <end position="549"/>
    </location>
</feature>
<organism evidence="5 6">
    <name type="scientific">Candidula unifasciata</name>
    <dbReference type="NCBI Taxonomy" id="100452"/>
    <lineage>
        <taxon>Eukaryota</taxon>
        <taxon>Metazoa</taxon>
        <taxon>Spiralia</taxon>
        <taxon>Lophotrochozoa</taxon>
        <taxon>Mollusca</taxon>
        <taxon>Gastropoda</taxon>
        <taxon>Heterobranchia</taxon>
        <taxon>Euthyneura</taxon>
        <taxon>Panpulmonata</taxon>
        <taxon>Eupulmonata</taxon>
        <taxon>Stylommatophora</taxon>
        <taxon>Helicina</taxon>
        <taxon>Helicoidea</taxon>
        <taxon>Geomitridae</taxon>
        <taxon>Candidula</taxon>
    </lineage>
</organism>
<evidence type="ECO:0000313" key="6">
    <source>
        <dbReference type="Proteomes" id="UP000678393"/>
    </source>
</evidence>
<gene>
    <name evidence="5" type="ORF">CUNI_LOCUS14910</name>
</gene>
<name>A0A8S3ZPY9_9EUPU</name>
<dbReference type="SUPFAM" id="SSF53474">
    <property type="entry name" value="alpha/beta-Hydrolases"/>
    <property type="match status" value="1"/>
</dbReference>
<sequence length="549" mass="60012">MQALICLAFFILGCCSCQGRDDTRSTVIVSLEDNQQLKGFHVRSTTGDHVYKFYGIPYALPPTRDRRFKPPVPAGDWVGVKEALTRSHICPQSSSYDSTNSSQSEDCLYLNVFSPDVNASLPVFVWIHGGGLRVGSAFNDGDVAVFAARGVVAVSINYRLGALGFLSTGDDTMPGNYGMLDQVLALRWVQKYIQAFGGDPSQVTIGGESAGSVSVSLLIVSPTAKGLFQGAICESGSASAVALMQGIGPASLVRDSTLRPAASLGCNQTSSLEILKCLQNVDVKDLINTTQDSIITPRIETTFGFLPDFPPNLLTGGNYNKVDTLQGANSGDVIPPYDDAENYGVTREVIEDNIRVRLGTFIDSEDVLQDFADSYIGNETDPIMLRDILMRVIVDIDFMGGTLYETNKFVTESNTGTKHYLYQFDYQMSGTPGPVWQGVAHTAELPFVFYPDSRYHYTSADDRAVGESVQTMWVNFVKYGDPTPTNIPQTSNTEPDLVKWEVFTENNLNMFIIDSVSELVAYPRLFLIPLYEKCLEIAIGRTKSTTVVG</sequence>
<feature type="domain" description="Carboxylesterase type B" evidence="4">
    <location>
        <begin position="35"/>
        <end position="515"/>
    </location>
</feature>
<dbReference type="Pfam" id="PF00135">
    <property type="entry name" value="COesterase"/>
    <property type="match status" value="1"/>
</dbReference>
<comment type="caution">
    <text evidence="5">The sequence shown here is derived from an EMBL/GenBank/DDBJ whole genome shotgun (WGS) entry which is preliminary data.</text>
</comment>
<dbReference type="InterPro" id="IPR050309">
    <property type="entry name" value="Type-B_Carboxylest/Lipase"/>
</dbReference>
<evidence type="ECO:0000256" key="3">
    <source>
        <dbReference type="RuleBase" id="RU361235"/>
    </source>
</evidence>
<dbReference type="OrthoDB" id="408631at2759"/>
<accession>A0A8S3ZPY9</accession>
<dbReference type="PROSITE" id="PS00941">
    <property type="entry name" value="CARBOXYLESTERASE_B_2"/>
    <property type="match status" value="1"/>
</dbReference>
<protein>
    <recommendedName>
        <fullName evidence="3">Carboxylic ester hydrolase</fullName>
        <ecNumber evidence="3">3.1.1.-</ecNumber>
    </recommendedName>
</protein>
<comment type="similarity">
    <text evidence="1 3">Belongs to the type-B carboxylesterase/lipase family.</text>
</comment>
<proteinExistence type="inferred from homology"/>
<keyword evidence="3" id="KW-0732">Signal</keyword>
<dbReference type="PANTHER" id="PTHR11559">
    <property type="entry name" value="CARBOXYLESTERASE"/>
    <property type="match status" value="1"/>
</dbReference>
<keyword evidence="2 3" id="KW-0378">Hydrolase</keyword>
<dbReference type="InterPro" id="IPR019819">
    <property type="entry name" value="Carboxylesterase_B_CS"/>
</dbReference>
<dbReference type="Proteomes" id="UP000678393">
    <property type="component" value="Unassembled WGS sequence"/>
</dbReference>
<evidence type="ECO:0000256" key="2">
    <source>
        <dbReference type="ARBA" id="ARBA00022801"/>
    </source>
</evidence>
<dbReference type="InterPro" id="IPR019826">
    <property type="entry name" value="Carboxylesterase_B_AS"/>
</dbReference>
<evidence type="ECO:0000256" key="1">
    <source>
        <dbReference type="ARBA" id="ARBA00005964"/>
    </source>
</evidence>
<dbReference type="Gene3D" id="3.40.50.1820">
    <property type="entry name" value="alpha/beta hydrolase"/>
    <property type="match status" value="1"/>
</dbReference>
<keyword evidence="6" id="KW-1185">Reference proteome</keyword>
<evidence type="ECO:0000313" key="5">
    <source>
        <dbReference type="EMBL" id="CAG5129352.1"/>
    </source>
</evidence>
<evidence type="ECO:0000259" key="4">
    <source>
        <dbReference type="Pfam" id="PF00135"/>
    </source>
</evidence>
<dbReference type="GO" id="GO:0016787">
    <property type="term" value="F:hydrolase activity"/>
    <property type="evidence" value="ECO:0007669"/>
    <property type="project" value="UniProtKB-KW"/>
</dbReference>
<feature type="signal peptide" evidence="3">
    <location>
        <begin position="1"/>
        <end position="19"/>
    </location>
</feature>